<dbReference type="GO" id="GO:0016042">
    <property type="term" value="P:lipid catabolic process"/>
    <property type="evidence" value="ECO:0007669"/>
    <property type="project" value="InterPro"/>
</dbReference>
<dbReference type="InterPro" id="IPR053228">
    <property type="entry name" value="Stereospecific_Lipase"/>
</dbReference>
<feature type="chain" id="PRO_5039587040" description="Lipase (Class 2)" evidence="1">
    <location>
        <begin position="23"/>
        <end position="343"/>
    </location>
</feature>
<comment type="caution">
    <text evidence="2">The sequence shown here is derived from an EMBL/GenBank/DDBJ whole genome shotgun (WGS) entry which is preliminary data.</text>
</comment>
<keyword evidence="3" id="KW-1185">Reference proteome</keyword>
<dbReference type="SUPFAM" id="SSF53474">
    <property type="entry name" value="alpha/beta-Hydrolases"/>
    <property type="match status" value="1"/>
</dbReference>
<dbReference type="InterPro" id="IPR029058">
    <property type="entry name" value="AB_hydrolase_fold"/>
</dbReference>
<organism evidence="2 3">
    <name type="scientific">Actinocrispum wychmicini</name>
    <dbReference type="NCBI Taxonomy" id="1213861"/>
    <lineage>
        <taxon>Bacteria</taxon>
        <taxon>Bacillati</taxon>
        <taxon>Actinomycetota</taxon>
        <taxon>Actinomycetes</taxon>
        <taxon>Pseudonocardiales</taxon>
        <taxon>Pseudonocardiaceae</taxon>
        <taxon>Actinocrispum</taxon>
    </lineage>
</organism>
<dbReference type="PANTHER" id="PTHR37574:SF1">
    <property type="entry name" value="LIPASE B"/>
    <property type="match status" value="1"/>
</dbReference>
<feature type="signal peptide" evidence="1">
    <location>
        <begin position="1"/>
        <end position="22"/>
    </location>
</feature>
<protein>
    <recommendedName>
        <fullName evidence="4">Lipase (Class 2)</fullName>
    </recommendedName>
</protein>
<dbReference type="PANTHER" id="PTHR37574">
    <property type="entry name" value="LIPASE B"/>
    <property type="match status" value="1"/>
</dbReference>
<dbReference type="GO" id="GO:0016787">
    <property type="term" value="F:hydrolase activity"/>
    <property type="evidence" value="ECO:0007669"/>
    <property type="project" value="InterPro"/>
</dbReference>
<name>A0A4R2JKL6_9PSEU</name>
<dbReference type="OrthoDB" id="8871309at2"/>
<evidence type="ECO:0000256" key="1">
    <source>
        <dbReference type="SAM" id="SignalP"/>
    </source>
</evidence>
<sequence length="343" mass="36795">MVVTRGLLLSSALVLSALVVPAAGVSAQEEFAPVDRPGPALSVPTGDLAASLVCSSNLDNASRSPVLLLDGTWSNTNANFRWNYVRALTMRGIPWCTSNIQTSPQALNNSEDIQTRGEYVTFAIRDMHARAHRKVSILGWSQGGMVARWSLRFWPDTRPLVEDIIGLAPSNHGTLDADVACQLPCAAAAWQQRTHSNFYRALNSFQETFIGIDYTSIITDQDEVVLPPTSGFLPTGNGSIANYRVQDLCGPLYVADHVKLGSFDSAGEAFVMDAVNNPGPANITRLQPNALSTCTRPFMSGVNPLTFTTDLTGLTASVADAFATSNLITAEPPLRCYTLATGC</sequence>
<evidence type="ECO:0000313" key="3">
    <source>
        <dbReference type="Proteomes" id="UP000295680"/>
    </source>
</evidence>
<keyword evidence="1" id="KW-0732">Signal</keyword>
<dbReference type="Gene3D" id="3.40.50.1820">
    <property type="entry name" value="alpha/beta hydrolase"/>
    <property type="match status" value="1"/>
</dbReference>
<dbReference type="Pfam" id="PF01674">
    <property type="entry name" value="Lipase_2"/>
    <property type="match status" value="1"/>
</dbReference>
<reference evidence="2 3" key="1">
    <citation type="submission" date="2019-03" db="EMBL/GenBank/DDBJ databases">
        <title>Genomic Encyclopedia of Type Strains, Phase IV (KMG-IV): sequencing the most valuable type-strain genomes for metagenomic binning, comparative biology and taxonomic classification.</title>
        <authorList>
            <person name="Goeker M."/>
        </authorList>
    </citation>
    <scope>NUCLEOTIDE SEQUENCE [LARGE SCALE GENOMIC DNA]</scope>
    <source>
        <strain evidence="2 3">DSM 45934</strain>
    </source>
</reference>
<evidence type="ECO:0000313" key="2">
    <source>
        <dbReference type="EMBL" id="TCO59367.1"/>
    </source>
</evidence>
<dbReference type="RefSeq" id="WP_132117216.1">
    <property type="nucleotide sequence ID" value="NZ_SLWS01000004.1"/>
</dbReference>
<dbReference type="InterPro" id="IPR002918">
    <property type="entry name" value="Lipase_EstA/Esterase_EstB"/>
</dbReference>
<evidence type="ECO:0008006" key="4">
    <source>
        <dbReference type="Google" id="ProtNLM"/>
    </source>
</evidence>
<proteinExistence type="predicted"/>
<dbReference type="Proteomes" id="UP000295680">
    <property type="component" value="Unassembled WGS sequence"/>
</dbReference>
<gene>
    <name evidence="2" type="ORF">EV192_104208</name>
</gene>
<dbReference type="EMBL" id="SLWS01000004">
    <property type="protein sequence ID" value="TCO59367.1"/>
    <property type="molecule type" value="Genomic_DNA"/>
</dbReference>
<accession>A0A4R2JKL6</accession>
<dbReference type="AlphaFoldDB" id="A0A4R2JKL6"/>